<organism evidence="1 2">
    <name type="scientific">Paracoccus cavernae</name>
    <dbReference type="NCBI Taxonomy" id="1571207"/>
    <lineage>
        <taxon>Bacteria</taxon>
        <taxon>Pseudomonadati</taxon>
        <taxon>Pseudomonadota</taxon>
        <taxon>Alphaproteobacteria</taxon>
        <taxon>Rhodobacterales</taxon>
        <taxon>Paracoccaceae</taxon>
        <taxon>Paracoccus</taxon>
    </lineage>
</organism>
<dbReference type="EMBL" id="JAUFRC010000001">
    <property type="protein sequence ID" value="MDN3711634.1"/>
    <property type="molecule type" value="Genomic_DNA"/>
</dbReference>
<sequence>MNFSWLMDDLMAHYRSNYRVQAMAALTGHTRFADFTAPKVWSGSVDTQSLPVLGVLTPQEGFRMESFTTSERKTLMQIAIRRAGGDDVEDILDEDSAFVEALVTGALRQQNQFCFLRETSIVSNADGARNIGTLVMGFEITSLRAPATLPDTPDIVPRGSRAVPIFY</sequence>
<evidence type="ECO:0008006" key="3">
    <source>
        <dbReference type="Google" id="ProtNLM"/>
    </source>
</evidence>
<evidence type="ECO:0000313" key="2">
    <source>
        <dbReference type="Proteomes" id="UP001243846"/>
    </source>
</evidence>
<accession>A0ABT8D4A6</accession>
<name>A0ABT8D4A6_9RHOB</name>
<proteinExistence type="predicted"/>
<protein>
    <recommendedName>
        <fullName evidence="3">Phage tail protein</fullName>
    </recommendedName>
</protein>
<gene>
    <name evidence="1" type="ORF">QWZ10_06990</name>
</gene>
<keyword evidence="2" id="KW-1185">Reference proteome</keyword>
<reference evidence="2" key="1">
    <citation type="journal article" date="2019" name="Int. J. Syst. Evol. Microbiol.">
        <title>The Global Catalogue of Microorganisms (GCM) 10K type strain sequencing project: providing services to taxonomists for standard genome sequencing and annotation.</title>
        <authorList>
            <consortium name="The Broad Institute Genomics Platform"/>
            <consortium name="The Broad Institute Genome Sequencing Center for Infectious Disease"/>
            <person name="Wu L."/>
            <person name="Ma J."/>
        </authorList>
    </citation>
    <scope>NUCLEOTIDE SEQUENCE [LARGE SCALE GENOMIC DNA]</scope>
    <source>
        <strain evidence="2">CECT 8482</strain>
    </source>
</reference>
<comment type="caution">
    <text evidence="1">The sequence shown here is derived from an EMBL/GenBank/DDBJ whole genome shotgun (WGS) entry which is preliminary data.</text>
</comment>
<dbReference type="Proteomes" id="UP001243846">
    <property type="component" value="Unassembled WGS sequence"/>
</dbReference>
<evidence type="ECO:0000313" key="1">
    <source>
        <dbReference type="EMBL" id="MDN3711634.1"/>
    </source>
</evidence>